<keyword evidence="3 7" id="KW-1133">Transmembrane helix</keyword>
<evidence type="ECO:0000256" key="5">
    <source>
        <dbReference type="ARBA" id="ARBA00023239"/>
    </source>
</evidence>
<dbReference type="PANTHER" id="PTHR30518:SF2">
    <property type="entry name" value="ENDOLYTIC MUREIN TRANSGLYCOSYLASE"/>
    <property type="match status" value="1"/>
</dbReference>
<feature type="region of interest" description="Disordered" evidence="8">
    <location>
        <begin position="1"/>
        <end position="56"/>
    </location>
</feature>
<feature type="region of interest" description="Disordered" evidence="8">
    <location>
        <begin position="448"/>
        <end position="480"/>
    </location>
</feature>
<evidence type="ECO:0000256" key="3">
    <source>
        <dbReference type="ARBA" id="ARBA00022989"/>
    </source>
</evidence>
<dbReference type="Gene3D" id="3.30.1490.480">
    <property type="entry name" value="Endolytic murein transglycosylase"/>
    <property type="match status" value="1"/>
</dbReference>
<dbReference type="EMBL" id="JBHSXX010000001">
    <property type="protein sequence ID" value="MFC6869322.1"/>
    <property type="molecule type" value="Genomic_DNA"/>
</dbReference>
<keyword evidence="6 7" id="KW-0961">Cell wall biogenesis/degradation</keyword>
<feature type="compositionally biased region" description="Basic and acidic residues" evidence="8">
    <location>
        <begin position="1"/>
        <end position="16"/>
    </location>
</feature>
<dbReference type="PANTHER" id="PTHR30518">
    <property type="entry name" value="ENDOLYTIC MUREIN TRANSGLYCOSYLASE"/>
    <property type="match status" value="1"/>
</dbReference>
<comment type="similarity">
    <text evidence="7">Belongs to the transglycosylase MltG family.</text>
</comment>
<evidence type="ECO:0000256" key="6">
    <source>
        <dbReference type="ARBA" id="ARBA00023316"/>
    </source>
</evidence>
<accession>A0ABW2C203</accession>
<evidence type="ECO:0000256" key="7">
    <source>
        <dbReference type="HAMAP-Rule" id="MF_02065"/>
    </source>
</evidence>
<feature type="compositionally biased region" description="Basic and acidic residues" evidence="8">
    <location>
        <begin position="23"/>
        <end position="42"/>
    </location>
</feature>
<dbReference type="EC" id="4.2.2.29" evidence="7"/>
<comment type="catalytic activity">
    <reaction evidence="7">
        <text>a peptidoglycan chain = a peptidoglycan chain with N-acetyl-1,6-anhydromuramyl-[peptide] at the reducing end + a peptidoglycan chain with N-acetylglucosamine at the non-reducing end.</text>
        <dbReference type="EC" id="4.2.2.29"/>
    </reaction>
</comment>
<feature type="site" description="Important for catalytic activity" evidence="7">
    <location>
        <position position="410"/>
    </location>
</feature>
<keyword evidence="1 7" id="KW-1003">Cell membrane</keyword>
<evidence type="ECO:0000313" key="9">
    <source>
        <dbReference type="EMBL" id="MFC6869322.1"/>
    </source>
</evidence>
<comment type="caution">
    <text evidence="9">The sequence shown here is derived from an EMBL/GenBank/DDBJ whole genome shotgun (WGS) entry which is preliminary data.</text>
</comment>
<evidence type="ECO:0000256" key="4">
    <source>
        <dbReference type="ARBA" id="ARBA00023136"/>
    </source>
</evidence>
<reference evidence="10" key="1">
    <citation type="journal article" date="2019" name="Int. J. Syst. Evol. Microbiol.">
        <title>The Global Catalogue of Microorganisms (GCM) 10K type strain sequencing project: providing services to taxonomists for standard genome sequencing and annotation.</title>
        <authorList>
            <consortium name="The Broad Institute Genomics Platform"/>
            <consortium name="The Broad Institute Genome Sequencing Center for Infectious Disease"/>
            <person name="Wu L."/>
            <person name="Ma J."/>
        </authorList>
    </citation>
    <scope>NUCLEOTIDE SEQUENCE [LARGE SCALE GENOMIC DNA]</scope>
    <source>
        <strain evidence="10">KCTC 32255</strain>
    </source>
</reference>
<keyword evidence="4 7" id="KW-0472">Membrane</keyword>
<comment type="subcellular location">
    <subcellularLocation>
        <location evidence="7">Cell membrane</location>
        <topology evidence="7">Single-pass membrane protein</topology>
    </subcellularLocation>
</comment>
<dbReference type="HAMAP" id="MF_02065">
    <property type="entry name" value="MltG"/>
    <property type="match status" value="1"/>
</dbReference>
<dbReference type="Proteomes" id="UP001596337">
    <property type="component" value="Unassembled WGS sequence"/>
</dbReference>
<feature type="region of interest" description="Disordered" evidence="8">
    <location>
        <begin position="96"/>
        <end position="154"/>
    </location>
</feature>
<dbReference type="RefSeq" id="WP_345389897.1">
    <property type="nucleotide sequence ID" value="NZ_BAABLA010000003.1"/>
</dbReference>
<feature type="compositionally biased region" description="Basic and acidic residues" evidence="8">
    <location>
        <begin position="120"/>
        <end position="141"/>
    </location>
</feature>
<proteinExistence type="inferred from homology"/>
<sequence length="527" mass="58103">MRRRRPAPEPSRDDVRPPAPDQDIERLPPRHYHDEPRARFEGFEGFDGYRSGYSSGYAARDDYRAHQDYGDGGYDDYDADFGAYDEYAYDEYDERADGRANDDEYADDARAADVPPSRGRRPEREGRTERSDAKPGRDRRSAPSRPQRGRSKRARTRRRFFGWIAALGVIAGLAASIWFGSQKLLGFDYDDYEGAGVSDVVIKVSKGDSTSAIATTLVEADVVASRQAFLTAAQGNTEIRSIQPGYYKMRAKASGANALNSLLEDKARVGHLQLKSGTQLHDVKLSDGSQSLGVFSKLSKASCTKLDGESTCVSADQLAKVAAKTDLVALGVPKWLARDAADAPADRRLEGLVAPGLYDVKPGWSAQELLTEVLTTSSARYEAAGLPDAARNTGYSPYEIVVIASVVEREGVTADFGKISRVIYNRMNKGMRLEMDSTINYVLDQPNLRTSSNDRAKKGPYNTYRNTGLPPTPISSPSTEALEAAVEPPKGKWLYFVRCEENGLSCFAKTYDKHRANVADAQRRGVW</sequence>
<protein>
    <recommendedName>
        <fullName evidence="7">Endolytic murein transglycosylase</fullName>
        <ecNumber evidence="7">4.2.2.29</ecNumber>
    </recommendedName>
    <alternativeName>
        <fullName evidence="7">Peptidoglycan lytic transglycosylase</fullName>
    </alternativeName>
    <alternativeName>
        <fullName evidence="7">Peptidoglycan polymerization terminase</fullName>
    </alternativeName>
</protein>
<feature type="transmembrane region" description="Helical" evidence="7">
    <location>
        <begin position="160"/>
        <end position="179"/>
    </location>
</feature>
<name>A0ABW2C203_9PSEU</name>
<comment type="function">
    <text evidence="7">Functions as a peptidoglycan terminase that cleaves nascent peptidoglycan strands endolytically to terminate their elongation.</text>
</comment>
<dbReference type="Pfam" id="PF02618">
    <property type="entry name" value="YceG"/>
    <property type="match status" value="1"/>
</dbReference>
<organism evidence="9 10">
    <name type="scientific">Haloechinothrix salitolerans</name>
    <dbReference type="NCBI Taxonomy" id="926830"/>
    <lineage>
        <taxon>Bacteria</taxon>
        <taxon>Bacillati</taxon>
        <taxon>Actinomycetota</taxon>
        <taxon>Actinomycetes</taxon>
        <taxon>Pseudonocardiales</taxon>
        <taxon>Pseudonocardiaceae</taxon>
        <taxon>Haloechinothrix</taxon>
    </lineage>
</organism>
<feature type="compositionally biased region" description="Basic and acidic residues" evidence="8">
    <location>
        <begin position="96"/>
        <end position="111"/>
    </location>
</feature>
<keyword evidence="5 7" id="KW-0456">Lyase</keyword>
<keyword evidence="10" id="KW-1185">Reference proteome</keyword>
<dbReference type="InterPro" id="IPR003770">
    <property type="entry name" value="MLTG-like"/>
</dbReference>
<evidence type="ECO:0000256" key="1">
    <source>
        <dbReference type="ARBA" id="ARBA00022475"/>
    </source>
</evidence>
<evidence type="ECO:0000313" key="10">
    <source>
        <dbReference type="Proteomes" id="UP001596337"/>
    </source>
</evidence>
<gene>
    <name evidence="7 9" type="primary">mltG</name>
    <name evidence="9" type="ORF">ACFQGD_19445</name>
</gene>
<evidence type="ECO:0000256" key="8">
    <source>
        <dbReference type="SAM" id="MobiDB-lite"/>
    </source>
</evidence>
<keyword evidence="2 7" id="KW-0812">Transmembrane</keyword>
<evidence type="ECO:0000256" key="2">
    <source>
        <dbReference type="ARBA" id="ARBA00022692"/>
    </source>
</evidence>
<dbReference type="NCBIfam" id="TIGR00247">
    <property type="entry name" value="endolytic transglycosylase MltG"/>
    <property type="match status" value="1"/>
</dbReference>